<dbReference type="InterPro" id="IPR011057">
    <property type="entry name" value="Mss4-like_sf"/>
</dbReference>
<dbReference type="SUPFAM" id="SSF51316">
    <property type="entry name" value="Mss4-like"/>
    <property type="match status" value="1"/>
</dbReference>
<dbReference type="Proteomes" id="UP001379235">
    <property type="component" value="Unassembled WGS sequence"/>
</dbReference>
<name>A0ABU8SCL3_9SPHN</name>
<keyword evidence="2" id="KW-0479">Metal-binding</keyword>
<protein>
    <submittedName>
        <fullName evidence="5">Aldehyde-activating protein</fullName>
    </submittedName>
</protein>
<evidence type="ECO:0000256" key="2">
    <source>
        <dbReference type="ARBA" id="ARBA00022723"/>
    </source>
</evidence>
<sequence length="145" mass="15899">MSEADRVNLSCLCGQVKIAINQRPDYVHACNCTLCAKTGAHWSYFHPSEVRIEGRTRQYRRADKDDPSASIHFCPECGSTTHFTLTESAISQYGNVQLGANMLLAEPGDLVGVELRYPDGRAWSGGEDFGYVRVPSIIGDNAASE</sequence>
<comment type="similarity">
    <text evidence="1">Belongs to the Gfa family.</text>
</comment>
<dbReference type="PROSITE" id="PS51891">
    <property type="entry name" value="CENP_V_GFA"/>
    <property type="match status" value="1"/>
</dbReference>
<gene>
    <name evidence="5" type="ORF">WG900_17510</name>
</gene>
<evidence type="ECO:0000259" key="4">
    <source>
        <dbReference type="PROSITE" id="PS51891"/>
    </source>
</evidence>
<feature type="domain" description="CENP-V/GFA" evidence="4">
    <location>
        <begin position="6"/>
        <end position="124"/>
    </location>
</feature>
<dbReference type="Pfam" id="PF04828">
    <property type="entry name" value="GFA"/>
    <property type="match status" value="1"/>
</dbReference>
<evidence type="ECO:0000256" key="3">
    <source>
        <dbReference type="ARBA" id="ARBA00022833"/>
    </source>
</evidence>
<reference evidence="5 6" key="1">
    <citation type="submission" date="2024-03" db="EMBL/GenBank/DDBJ databases">
        <authorList>
            <person name="Jo J.-H."/>
        </authorList>
    </citation>
    <scope>NUCLEOTIDE SEQUENCE [LARGE SCALE GENOMIC DNA]</scope>
    <source>
        <strain evidence="5 6">AS3R-12</strain>
    </source>
</reference>
<evidence type="ECO:0000313" key="6">
    <source>
        <dbReference type="Proteomes" id="UP001379235"/>
    </source>
</evidence>
<dbReference type="InterPro" id="IPR006913">
    <property type="entry name" value="CENP-V/GFA"/>
</dbReference>
<dbReference type="EMBL" id="JBBHJY010000010">
    <property type="protein sequence ID" value="MEJ6011713.1"/>
    <property type="molecule type" value="Genomic_DNA"/>
</dbReference>
<accession>A0ABU8SCL3</accession>
<keyword evidence="3" id="KW-0862">Zinc</keyword>
<comment type="caution">
    <text evidence="5">The sequence shown here is derived from an EMBL/GenBank/DDBJ whole genome shotgun (WGS) entry which is preliminary data.</text>
</comment>
<dbReference type="RefSeq" id="WP_339969213.1">
    <property type="nucleotide sequence ID" value="NZ_JBBHJY010000010.1"/>
</dbReference>
<evidence type="ECO:0000313" key="5">
    <source>
        <dbReference type="EMBL" id="MEJ6011713.1"/>
    </source>
</evidence>
<keyword evidence="6" id="KW-1185">Reference proteome</keyword>
<organism evidence="5 6">
    <name type="scientific">Novosphingobium aquae</name>
    <dbReference type="NCBI Taxonomy" id="3133435"/>
    <lineage>
        <taxon>Bacteria</taxon>
        <taxon>Pseudomonadati</taxon>
        <taxon>Pseudomonadota</taxon>
        <taxon>Alphaproteobacteria</taxon>
        <taxon>Sphingomonadales</taxon>
        <taxon>Sphingomonadaceae</taxon>
        <taxon>Novosphingobium</taxon>
    </lineage>
</organism>
<dbReference type="Gene3D" id="2.170.150.70">
    <property type="match status" value="1"/>
</dbReference>
<proteinExistence type="inferred from homology"/>
<evidence type="ECO:0000256" key="1">
    <source>
        <dbReference type="ARBA" id="ARBA00005495"/>
    </source>
</evidence>